<keyword evidence="1" id="KW-0853">WD repeat</keyword>
<dbReference type="OrthoDB" id="1897642at2759"/>
<evidence type="ECO:0000313" key="3">
    <source>
        <dbReference type="EMBL" id="KFK26720.1"/>
    </source>
</evidence>
<feature type="region of interest" description="Disordered" evidence="2">
    <location>
        <begin position="1"/>
        <end position="29"/>
    </location>
</feature>
<accession>A0A087GA18</accession>
<name>A0A087GA18_ARAAL</name>
<dbReference type="InterPro" id="IPR015943">
    <property type="entry name" value="WD40/YVTN_repeat-like_dom_sf"/>
</dbReference>
<evidence type="ECO:0000313" key="4">
    <source>
        <dbReference type="Proteomes" id="UP000029120"/>
    </source>
</evidence>
<dbReference type="InterPro" id="IPR036322">
    <property type="entry name" value="WD40_repeat_dom_sf"/>
</dbReference>
<dbReference type="Gramene" id="KFK26720">
    <property type="protein sequence ID" value="KFK26720"/>
    <property type="gene ID" value="AALP_AA8G284200"/>
</dbReference>
<dbReference type="SMART" id="SM00320">
    <property type="entry name" value="WD40"/>
    <property type="match status" value="5"/>
</dbReference>
<dbReference type="AlphaFoldDB" id="A0A087GA18"/>
<reference evidence="4" key="1">
    <citation type="journal article" date="2015" name="Nat. Plants">
        <title>Genome expansion of Arabis alpina linked with retrotransposition and reduced symmetric DNA methylation.</title>
        <authorList>
            <person name="Willing E.M."/>
            <person name="Rawat V."/>
            <person name="Mandakova T."/>
            <person name="Maumus F."/>
            <person name="James G.V."/>
            <person name="Nordstroem K.J."/>
            <person name="Becker C."/>
            <person name="Warthmann N."/>
            <person name="Chica C."/>
            <person name="Szarzynska B."/>
            <person name="Zytnicki M."/>
            <person name="Albani M.C."/>
            <person name="Kiefer C."/>
            <person name="Bergonzi S."/>
            <person name="Castaings L."/>
            <person name="Mateos J.L."/>
            <person name="Berns M.C."/>
            <person name="Bujdoso N."/>
            <person name="Piofczyk T."/>
            <person name="de Lorenzo L."/>
            <person name="Barrero-Sicilia C."/>
            <person name="Mateos I."/>
            <person name="Piednoel M."/>
            <person name="Hagmann J."/>
            <person name="Chen-Min-Tao R."/>
            <person name="Iglesias-Fernandez R."/>
            <person name="Schuster S.C."/>
            <person name="Alonso-Blanco C."/>
            <person name="Roudier F."/>
            <person name="Carbonero P."/>
            <person name="Paz-Ares J."/>
            <person name="Davis S.J."/>
            <person name="Pecinka A."/>
            <person name="Quesneville H."/>
            <person name="Colot V."/>
            <person name="Lysak M.A."/>
            <person name="Weigel D."/>
            <person name="Coupland G."/>
            <person name="Schneeberger K."/>
        </authorList>
    </citation>
    <scope>NUCLEOTIDE SEQUENCE [LARGE SCALE GENOMIC DNA]</scope>
    <source>
        <strain evidence="4">cv. Pajares</strain>
    </source>
</reference>
<dbReference type="PANTHER" id="PTHR47232:SF1">
    <property type="entry name" value="TRANSDUCIN FAMILY PROTEIN _ WD-40 REPEAT FAMILY PROTEIN"/>
    <property type="match status" value="1"/>
</dbReference>
<feature type="compositionally biased region" description="Basic and acidic residues" evidence="2">
    <location>
        <begin position="79"/>
        <end position="103"/>
    </location>
</feature>
<evidence type="ECO:0000256" key="1">
    <source>
        <dbReference type="PROSITE-ProRule" id="PRU00221"/>
    </source>
</evidence>
<feature type="repeat" description="WD" evidence="1">
    <location>
        <begin position="183"/>
        <end position="225"/>
    </location>
</feature>
<sequence length="503" mass="57498">MSEFPTNPKKPNKLKREEEEEEDEACREEQEQVLVALVEHRSDEIERLKHHISNYQTKLVEAERSLRDSKSKLAHLRHHHDDGVSISAKKDKPFRTPRNDKDYASPSPSKTLKPCDSSDPRSSISKSKAKTVVLKQKTDSPSEDRDRGTKRKFEQKEHKELIRLIARNSSPTTVKCHTSNQISSQHKRKLRSLILCPVNEHLFATSSLDGMVSLWQLQPGRLAASLLSTTDCLSRKQRRWAEDMAWHPSGNTLLSVYTADDGDSQISILNLNKTRGVTFLENKPHVKGIINNIKFMPWEQTCFVTGGSDHAVVLWNESDDEENKWKSKTLHRNLHSAAVMGVDGMRNKNIVLSVGADKRIYGFDVQVGRADYKHQIDYKCMSVLSNPCDFNLFMVQSGEPEKQLRLFDIRLRKTELHSFGWKQDSSESQSALINQCWSPDGLYITSGSVDPVIHVFDIRYNARKPTQSIKAHQKRVFKAEWHYSQPLIISISSDLNIGLHKIS</sequence>
<proteinExistence type="predicted"/>
<gene>
    <name evidence="3" type="ordered locus">AALP_Aa8g284200</name>
</gene>
<protein>
    <submittedName>
        <fullName evidence="3">Uncharacterized protein</fullName>
    </submittedName>
</protein>
<feature type="compositionally biased region" description="Basic and acidic residues" evidence="2">
    <location>
        <begin position="136"/>
        <end position="158"/>
    </location>
</feature>
<feature type="region of interest" description="Disordered" evidence="2">
    <location>
        <begin position="63"/>
        <end position="158"/>
    </location>
</feature>
<dbReference type="Gene3D" id="2.130.10.10">
    <property type="entry name" value="YVTN repeat-like/Quinoprotein amine dehydrogenase"/>
    <property type="match status" value="2"/>
</dbReference>
<evidence type="ECO:0000256" key="2">
    <source>
        <dbReference type="SAM" id="MobiDB-lite"/>
    </source>
</evidence>
<dbReference type="InterPro" id="IPR001680">
    <property type="entry name" value="WD40_rpt"/>
</dbReference>
<keyword evidence="4" id="KW-1185">Reference proteome</keyword>
<dbReference type="Pfam" id="PF00400">
    <property type="entry name" value="WD40"/>
    <property type="match status" value="1"/>
</dbReference>
<dbReference type="EMBL" id="CM002876">
    <property type="protein sequence ID" value="KFK26720.1"/>
    <property type="molecule type" value="Genomic_DNA"/>
</dbReference>
<dbReference type="OMA" id="VLHATWH"/>
<dbReference type="Proteomes" id="UP000029120">
    <property type="component" value="Chromosome 8"/>
</dbReference>
<dbReference type="PROSITE" id="PS50082">
    <property type="entry name" value="WD_REPEATS_2"/>
    <property type="match status" value="1"/>
</dbReference>
<dbReference type="PANTHER" id="PTHR47232">
    <property type="entry name" value="TRANSDUCIN FAMILY PROTEIN / WD-40 REPEAT FAMILY PROTEIN"/>
    <property type="match status" value="1"/>
</dbReference>
<dbReference type="eggNOG" id="KOG0265">
    <property type="taxonomic scope" value="Eukaryota"/>
</dbReference>
<organism evidence="3 4">
    <name type="scientific">Arabis alpina</name>
    <name type="common">Alpine rock-cress</name>
    <dbReference type="NCBI Taxonomy" id="50452"/>
    <lineage>
        <taxon>Eukaryota</taxon>
        <taxon>Viridiplantae</taxon>
        <taxon>Streptophyta</taxon>
        <taxon>Embryophyta</taxon>
        <taxon>Tracheophyta</taxon>
        <taxon>Spermatophyta</taxon>
        <taxon>Magnoliopsida</taxon>
        <taxon>eudicotyledons</taxon>
        <taxon>Gunneridae</taxon>
        <taxon>Pentapetalae</taxon>
        <taxon>rosids</taxon>
        <taxon>malvids</taxon>
        <taxon>Brassicales</taxon>
        <taxon>Brassicaceae</taxon>
        <taxon>Arabideae</taxon>
        <taxon>Arabis</taxon>
    </lineage>
</organism>
<dbReference type="SUPFAM" id="SSF50978">
    <property type="entry name" value="WD40 repeat-like"/>
    <property type="match status" value="1"/>
</dbReference>